<dbReference type="GO" id="GO:0005886">
    <property type="term" value="C:plasma membrane"/>
    <property type="evidence" value="ECO:0007669"/>
    <property type="project" value="UniProtKB-SubCell"/>
</dbReference>
<feature type="transmembrane region" description="Helical" evidence="7">
    <location>
        <begin position="127"/>
        <end position="145"/>
    </location>
</feature>
<keyword evidence="6" id="KW-0653">Protein transport</keyword>
<evidence type="ECO:0000256" key="5">
    <source>
        <dbReference type="ARBA" id="ARBA00023136"/>
    </source>
</evidence>
<keyword evidence="4 7" id="KW-1133">Transmembrane helix</keyword>
<evidence type="ECO:0000256" key="7">
    <source>
        <dbReference type="SAM" id="Phobius"/>
    </source>
</evidence>
<evidence type="ECO:0000313" key="9">
    <source>
        <dbReference type="EMBL" id="MBB3956528.1"/>
    </source>
</evidence>
<dbReference type="GO" id="GO:0071978">
    <property type="term" value="P:bacterial-type flagellum-dependent swarming motility"/>
    <property type="evidence" value="ECO:0007669"/>
    <property type="project" value="InterPro"/>
</dbReference>
<dbReference type="GO" id="GO:0015031">
    <property type="term" value="P:protein transport"/>
    <property type="evidence" value="ECO:0007669"/>
    <property type="project" value="UniProtKB-KW"/>
</dbReference>
<name>A0A7W6CLB8_9SPHN</name>
<reference evidence="9 10" key="1">
    <citation type="submission" date="2020-08" db="EMBL/GenBank/DDBJ databases">
        <title>Genomic Encyclopedia of Type Strains, Phase IV (KMG-IV): sequencing the most valuable type-strain genomes for metagenomic binning, comparative biology and taxonomic classification.</title>
        <authorList>
            <person name="Goeker M."/>
        </authorList>
    </citation>
    <scope>NUCLEOTIDE SEQUENCE [LARGE SCALE GENOMIC DNA]</scope>
    <source>
        <strain evidence="9 10">DSM 27057</strain>
    </source>
</reference>
<organism evidence="9 10">
    <name type="scientific">Novosphingobium sediminicola</name>
    <dbReference type="NCBI Taxonomy" id="563162"/>
    <lineage>
        <taxon>Bacteria</taxon>
        <taxon>Pseudomonadati</taxon>
        <taxon>Pseudomonadota</taxon>
        <taxon>Alphaproteobacteria</taxon>
        <taxon>Sphingomonadales</taxon>
        <taxon>Sphingomonadaceae</taxon>
        <taxon>Novosphingobium</taxon>
    </lineage>
</organism>
<keyword evidence="2" id="KW-1003">Cell membrane</keyword>
<accession>A0A7W6CLB8</accession>
<evidence type="ECO:0000313" key="10">
    <source>
        <dbReference type="Proteomes" id="UP000548867"/>
    </source>
</evidence>
<dbReference type="GO" id="GO:0006935">
    <property type="term" value="P:chemotaxis"/>
    <property type="evidence" value="ECO:0007669"/>
    <property type="project" value="InterPro"/>
</dbReference>
<comment type="similarity">
    <text evidence="6">Belongs to the exbB/tolQ family.</text>
</comment>
<evidence type="ECO:0000256" key="6">
    <source>
        <dbReference type="RuleBase" id="RU004057"/>
    </source>
</evidence>
<evidence type="ECO:0000256" key="1">
    <source>
        <dbReference type="ARBA" id="ARBA00004651"/>
    </source>
</evidence>
<evidence type="ECO:0000256" key="3">
    <source>
        <dbReference type="ARBA" id="ARBA00022692"/>
    </source>
</evidence>
<feature type="domain" description="MotA/TolQ/ExbB proton channel" evidence="8">
    <location>
        <begin position="91"/>
        <end position="192"/>
    </location>
</feature>
<dbReference type="InterPro" id="IPR002898">
    <property type="entry name" value="MotA_ExbB_proton_chnl"/>
</dbReference>
<evidence type="ECO:0000256" key="2">
    <source>
        <dbReference type="ARBA" id="ARBA00022475"/>
    </source>
</evidence>
<keyword evidence="6" id="KW-0813">Transport</keyword>
<keyword evidence="10" id="KW-1185">Reference proteome</keyword>
<evidence type="ECO:0000256" key="4">
    <source>
        <dbReference type="ARBA" id="ARBA00022989"/>
    </source>
</evidence>
<dbReference type="AlphaFoldDB" id="A0A7W6CLB8"/>
<proteinExistence type="inferred from homology"/>
<protein>
    <submittedName>
        <fullName evidence="9">Chemotaxis protein MotA</fullName>
    </submittedName>
</protein>
<comment type="subcellular location">
    <subcellularLocation>
        <location evidence="1">Cell membrane</location>
        <topology evidence="1">Multi-pass membrane protein</topology>
    </subcellularLocation>
    <subcellularLocation>
        <location evidence="6">Membrane</location>
        <topology evidence="6">Multi-pass membrane protein</topology>
    </subcellularLocation>
</comment>
<dbReference type="RefSeq" id="WP_183627399.1">
    <property type="nucleotide sequence ID" value="NZ_JACIDX010000014.1"/>
</dbReference>
<dbReference type="PANTHER" id="PTHR30433">
    <property type="entry name" value="CHEMOTAXIS PROTEIN MOTA"/>
    <property type="match status" value="1"/>
</dbReference>
<evidence type="ECO:0000259" key="8">
    <source>
        <dbReference type="Pfam" id="PF01618"/>
    </source>
</evidence>
<dbReference type="Proteomes" id="UP000548867">
    <property type="component" value="Unassembled WGS sequence"/>
</dbReference>
<dbReference type="EMBL" id="JACIDX010000014">
    <property type="protein sequence ID" value="MBB3956528.1"/>
    <property type="molecule type" value="Genomic_DNA"/>
</dbReference>
<gene>
    <name evidence="9" type="ORF">GGR38_003493</name>
</gene>
<keyword evidence="3 7" id="KW-0812">Transmembrane</keyword>
<keyword evidence="5 7" id="KW-0472">Membrane</keyword>
<dbReference type="InterPro" id="IPR047055">
    <property type="entry name" value="MotA-like"/>
</dbReference>
<feature type="transmembrane region" description="Helical" evidence="7">
    <location>
        <begin position="151"/>
        <end position="175"/>
    </location>
</feature>
<dbReference type="Pfam" id="PF01618">
    <property type="entry name" value="MotA_ExbB"/>
    <property type="match status" value="1"/>
</dbReference>
<sequence length="225" mass="23947">MDLTALYDGTTLAIVVGGTALATVLRCGRSDVAATIRIATRQLFAPSRFDSEAVRAALARAAQDFQRNGPLRADPRSTGDGEFDDALHALLAHRSMARFDDALADAREKRLGPAEAAIRTLMQATELAPVFGLAGTLISLSQMPAQGVDRGAYLAAIGMAVHATLYGLVLANLLLAPLARVVERHARAEEAARHALAQWFEAEIAPAMMPQHEPRGHHHHPGVAA</sequence>
<comment type="caution">
    <text evidence="9">The sequence shown here is derived from an EMBL/GenBank/DDBJ whole genome shotgun (WGS) entry which is preliminary data.</text>
</comment>